<keyword evidence="7" id="KW-1185">Reference proteome</keyword>
<dbReference type="InterPro" id="IPR041679">
    <property type="entry name" value="DNA2/NAM7-like_C"/>
</dbReference>
<evidence type="ECO:0000256" key="2">
    <source>
        <dbReference type="ARBA" id="ARBA00022801"/>
    </source>
</evidence>
<sequence length="200" mass="22860">LVPVERLIVDEASQIYVGAYAHLFHSFRLTLKKVCWFGDPKQLPPYGKESVDGLDSIFELAHLKRGVFFLDTQYRMPEKIGDFISRKVYGSKLKSIHPVKDYSCVAFVDVDNGHEVKQGSSWRNPSEMKVLLHLVRSYYRHAHFCIITPYDAQRAAIESALKADNLPWEDKVFNVDSFQGNEAPIVLISVVRSTRAGFLR</sequence>
<evidence type="ECO:0000259" key="5">
    <source>
        <dbReference type="Pfam" id="PF13087"/>
    </source>
</evidence>
<keyword evidence="1" id="KW-0547">Nucleotide-binding</keyword>
<dbReference type="GO" id="GO:0005524">
    <property type="term" value="F:ATP binding"/>
    <property type="evidence" value="ECO:0007669"/>
    <property type="project" value="UniProtKB-KW"/>
</dbReference>
<dbReference type="GO" id="GO:0016787">
    <property type="term" value="F:hydrolase activity"/>
    <property type="evidence" value="ECO:0007669"/>
    <property type="project" value="UniProtKB-KW"/>
</dbReference>
<gene>
    <name evidence="6" type="ORF">BOTBODRAFT_94678</name>
</gene>
<dbReference type="STRING" id="930990.A0A067MMS4"/>
<feature type="non-terminal residue" evidence="6">
    <location>
        <position position="200"/>
    </location>
</feature>
<dbReference type="HOGENOM" id="CLU_074986_0_0_1"/>
<evidence type="ECO:0000256" key="3">
    <source>
        <dbReference type="ARBA" id="ARBA00022806"/>
    </source>
</evidence>
<name>A0A067MMS4_BOTB1</name>
<keyword evidence="4" id="KW-0067">ATP-binding</keyword>
<keyword evidence="2" id="KW-0378">Hydrolase</keyword>
<dbReference type="Gene3D" id="3.40.50.300">
    <property type="entry name" value="P-loop containing nucleotide triphosphate hydrolases"/>
    <property type="match status" value="2"/>
</dbReference>
<proteinExistence type="predicted"/>
<dbReference type="InterPro" id="IPR050534">
    <property type="entry name" value="Coronavir_polyprotein_1ab"/>
</dbReference>
<dbReference type="EMBL" id="KL198025">
    <property type="protein sequence ID" value="KDQ17083.1"/>
    <property type="molecule type" value="Genomic_DNA"/>
</dbReference>
<dbReference type="OrthoDB" id="6513042at2759"/>
<feature type="domain" description="DNA2/NAM7 helicase-like C-terminal" evidence="5">
    <location>
        <begin position="56"/>
        <end position="197"/>
    </location>
</feature>
<keyword evidence="3" id="KW-0347">Helicase</keyword>
<dbReference type="AlphaFoldDB" id="A0A067MMS4"/>
<feature type="non-terminal residue" evidence="6">
    <location>
        <position position="1"/>
    </location>
</feature>
<protein>
    <recommendedName>
        <fullName evidence="5">DNA2/NAM7 helicase-like C-terminal domain-containing protein</fullName>
    </recommendedName>
</protein>
<dbReference type="InterPro" id="IPR027417">
    <property type="entry name" value="P-loop_NTPase"/>
</dbReference>
<evidence type="ECO:0000313" key="7">
    <source>
        <dbReference type="Proteomes" id="UP000027195"/>
    </source>
</evidence>
<dbReference type="CDD" id="cd18808">
    <property type="entry name" value="SF1_C_Upf1"/>
    <property type="match status" value="1"/>
</dbReference>
<evidence type="ECO:0000256" key="1">
    <source>
        <dbReference type="ARBA" id="ARBA00022741"/>
    </source>
</evidence>
<dbReference type="SUPFAM" id="SSF52540">
    <property type="entry name" value="P-loop containing nucleoside triphosphate hydrolases"/>
    <property type="match status" value="1"/>
</dbReference>
<evidence type="ECO:0000313" key="6">
    <source>
        <dbReference type="EMBL" id="KDQ17083.1"/>
    </source>
</evidence>
<dbReference type="InterPro" id="IPR047187">
    <property type="entry name" value="SF1_C_Upf1"/>
</dbReference>
<organism evidence="6 7">
    <name type="scientific">Botryobasidium botryosum (strain FD-172 SS1)</name>
    <dbReference type="NCBI Taxonomy" id="930990"/>
    <lineage>
        <taxon>Eukaryota</taxon>
        <taxon>Fungi</taxon>
        <taxon>Dikarya</taxon>
        <taxon>Basidiomycota</taxon>
        <taxon>Agaricomycotina</taxon>
        <taxon>Agaricomycetes</taxon>
        <taxon>Cantharellales</taxon>
        <taxon>Botryobasidiaceae</taxon>
        <taxon>Botryobasidium</taxon>
    </lineage>
</organism>
<dbReference type="Pfam" id="PF13087">
    <property type="entry name" value="AAA_12"/>
    <property type="match status" value="1"/>
</dbReference>
<dbReference type="PANTHER" id="PTHR43788">
    <property type="entry name" value="DNA2/NAM7 HELICASE FAMILY MEMBER"/>
    <property type="match status" value="1"/>
</dbReference>
<dbReference type="Proteomes" id="UP000027195">
    <property type="component" value="Unassembled WGS sequence"/>
</dbReference>
<dbReference type="PANTHER" id="PTHR43788:SF8">
    <property type="entry name" value="DNA-BINDING PROTEIN SMUBP-2"/>
    <property type="match status" value="1"/>
</dbReference>
<evidence type="ECO:0000256" key="4">
    <source>
        <dbReference type="ARBA" id="ARBA00022840"/>
    </source>
</evidence>
<dbReference type="InParanoid" id="A0A067MMS4"/>
<reference evidence="7" key="1">
    <citation type="journal article" date="2014" name="Proc. Natl. Acad. Sci. U.S.A.">
        <title>Extensive sampling of basidiomycete genomes demonstrates inadequacy of the white-rot/brown-rot paradigm for wood decay fungi.</title>
        <authorList>
            <person name="Riley R."/>
            <person name="Salamov A.A."/>
            <person name="Brown D.W."/>
            <person name="Nagy L.G."/>
            <person name="Floudas D."/>
            <person name="Held B.W."/>
            <person name="Levasseur A."/>
            <person name="Lombard V."/>
            <person name="Morin E."/>
            <person name="Otillar R."/>
            <person name="Lindquist E.A."/>
            <person name="Sun H."/>
            <person name="LaButti K.M."/>
            <person name="Schmutz J."/>
            <person name="Jabbour D."/>
            <person name="Luo H."/>
            <person name="Baker S.E."/>
            <person name="Pisabarro A.G."/>
            <person name="Walton J.D."/>
            <person name="Blanchette R.A."/>
            <person name="Henrissat B."/>
            <person name="Martin F."/>
            <person name="Cullen D."/>
            <person name="Hibbett D.S."/>
            <person name="Grigoriev I.V."/>
        </authorList>
    </citation>
    <scope>NUCLEOTIDE SEQUENCE [LARGE SCALE GENOMIC DNA]</scope>
    <source>
        <strain evidence="7">FD-172 SS1</strain>
    </source>
</reference>
<dbReference type="GO" id="GO:0043139">
    <property type="term" value="F:5'-3' DNA helicase activity"/>
    <property type="evidence" value="ECO:0007669"/>
    <property type="project" value="TreeGrafter"/>
</dbReference>
<accession>A0A067MMS4</accession>